<keyword evidence="5" id="KW-1185">Reference proteome</keyword>
<evidence type="ECO:0000256" key="1">
    <source>
        <dbReference type="SAM" id="Coils"/>
    </source>
</evidence>
<evidence type="ECO:0000256" key="3">
    <source>
        <dbReference type="SAM" id="Phobius"/>
    </source>
</evidence>
<proteinExistence type="predicted"/>
<dbReference type="VEuPathDB" id="PiroplasmaDB:BOVATA_014600"/>
<sequence length="1846" mass="207187">MGMVTMMVLSLNDEIDLLKNSDKSTGNSQNDSKIDELKSQLKDHVAKYHSLSESDRTAQLKDIQSRMLSLAELSGKLGQFIGQSDAVTKAINDGIDAIIDSDPEFKSLKKSPSSTVQPPAAVSAEPIKSDELEQKIKQYNNLKSSLESKQNNQNSPLSSEESRLLSSHQSKLDALEKLSKLNESFKSLKNPQSDNCKNLLNNLCSGLEKFLGYNEHSKGYDGSGIVYSDLDRLCDGVMAFLHGVLSGVKDDDNVRTYDKNLAEPKIDKLVEELKSSIGQGSGALGPQVTAVSGWLGRYEGEVKKKCEAVSNALTAIQENITHKHIPEFNNSEGKSLKDLHEKFVFSVADVFEGLTALKANSQGYEALDNGLKGKLDVPLGKIGAAVDVMKKSAADTDFFKQVDYVDNVLMRQKDHIMRSINTEIRSVRNTLTTQFDNMIRKIGGLKKTKIEHFKTIYGMLTNAQNLMGDDFEWNYKNKIGMYFSELHNEVDAVYVALQQRKSQLLELVSEARQSFTSIKNGIGNKENNLTAKENSIYFNWGELKKKVMQNVAGLTDTAKIGKLGDLDNIVKGVKQYAEDFTTTKDTNGFETVVQRWIKEILKQEPIKGYVEKWLENVNDLKPLYRGNRNEKINDEFRGLIATKIKDHLKNAFKTTKFPSFKGEPNEKIDDNVQGIQAVCNDFAMQLSEKIVYNNINAFSSGIVDAIEKDPELIGDEKKAKHNKGYLDLVVRYALHHLAATARHVSGELNKLTIESNLSEHVRQAIKKVAEIRNEIEQAKKPGQLIDDALSNVSDTITELGKKLESDKEIDKKLGEIEKEVVDKLYEITIQKDTTKKGAIEDKKEKTDELMKQLKRELSEKLKTIREAVEDAERCLQDDINILNTAVKNAFTTSDQAVLTLKDAIIEEVRKAFLNVTNDVRVLFTNGHQADLHALKSLVSAQLAEIKSIISRDRITGPKGLLRLVKISLRSITFDHKTMRPLAVEIKKYFEDLCHYLQSQSDISDQAPQIKALHASLDAIFDKLLHHQHFHHAVSTAREAFEASLQAFHADTFPDAPKKVLQPLKQGLEKFAQELEKQYVSRYSGAAESFEWTKQHNPPTQKQEPTEKAMKCAQILLTILMTLNHDLSELYKRCHKTNGKWKEHKISLISKPSVYNPLGAFFKDCGFIVSKLEEPYDGELRCHDKMKGGHVFNKLVTTLQDATKITHLPKCVTDKKDNFDLFDLLKCLTTHVSEYYQSCHVGLPKSKKYPCSVRDICVWLAGLPHTAVYKTIDGHCNKLLNQKDEATGIRPYYDDDVLRKCLQHLNGNITKTCHLSHRLLVSIQGNGSGAEHAAYPYACCFENNHGGFYYPGDPSSLLDMLKDMCMRLLRALCFLYQRCKHTAADGNGWRECQYGYRVGTYQWDCDKASDNSSTQPKSQAKCQPNGHPNDQPNCLPKSPLQAHLMDGLPGFMPHKFTAVGCQPMCSTCPKGSLVGQCITPMGFADLATAGSITGRGEDLIDVLSDLCKNSASVLCDLVHALQCILPSPPKGLAGMFSYYCNIFQKSYGSVYGHDTEYKGKIDEAIRSSFPFETWLHNNYSAAKLTDKFRDLSCRNSSHNNQLQDESHCDLWSLSPNPTSDRAIKCNGKDTQCAPYLKSLCHDACHTYPAKHKALYLGWLCQLTWTFWDLLDQLLKAFSDISCQSYGCLCKCGFGKHGVTEEETSQPATLPKPSCHCTSIVQCKGPMSVFYQYGFTFGMPKELMASGSKKTCDSFVKQLTRVLHKGYFEELFDEIDNFIWAIRTPFSYLLLALWSLSLLYLLHIAVVRLDVLRIRSHLRSPASHRIAAQSLLAAARVKALNNVKYFSP</sequence>
<accession>A0A2H6KAE0</accession>
<comment type="caution">
    <text evidence="4">The sequence shown here is derived from an EMBL/GenBank/DDBJ whole genome shotgun (WGS) entry which is preliminary data.</text>
</comment>
<feature type="region of interest" description="Disordered" evidence="2">
    <location>
        <begin position="106"/>
        <end position="129"/>
    </location>
</feature>
<evidence type="ECO:0000313" key="4">
    <source>
        <dbReference type="EMBL" id="GBE59967.1"/>
    </source>
</evidence>
<feature type="region of interest" description="Disordered" evidence="2">
    <location>
        <begin position="145"/>
        <end position="166"/>
    </location>
</feature>
<name>A0A2H6KAE0_9APIC</name>
<organism evidence="4 5">
    <name type="scientific">Babesia ovata</name>
    <dbReference type="NCBI Taxonomy" id="189622"/>
    <lineage>
        <taxon>Eukaryota</taxon>
        <taxon>Sar</taxon>
        <taxon>Alveolata</taxon>
        <taxon>Apicomplexa</taxon>
        <taxon>Aconoidasida</taxon>
        <taxon>Piroplasmida</taxon>
        <taxon>Babesiidae</taxon>
        <taxon>Babesia</taxon>
    </lineage>
</organism>
<feature type="coiled-coil region" evidence="1">
    <location>
        <begin position="836"/>
        <end position="874"/>
    </location>
</feature>
<dbReference type="Proteomes" id="UP000236319">
    <property type="component" value="Unassembled WGS sequence"/>
</dbReference>
<feature type="compositionally biased region" description="Polar residues" evidence="2">
    <location>
        <begin position="145"/>
        <end position="154"/>
    </location>
</feature>
<reference evidence="4 5" key="1">
    <citation type="journal article" date="2017" name="BMC Genomics">
        <title>Whole-genome assembly of Babesia ovata and comparative genomics between closely related pathogens.</title>
        <authorList>
            <person name="Yamagishi J."/>
            <person name="Asada M."/>
            <person name="Hakimi H."/>
            <person name="Tanaka T.Q."/>
            <person name="Sugimoto C."/>
            <person name="Kawazu S."/>
        </authorList>
    </citation>
    <scope>NUCLEOTIDE SEQUENCE [LARGE SCALE GENOMIC DNA]</scope>
    <source>
        <strain evidence="4 5">Miyake</strain>
    </source>
</reference>
<keyword evidence="1" id="KW-0175">Coiled coil</keyword>
<keyword evidence="3" id="KW-1133">Transmembrane helix</keyword>
<evidence type="ECO:0000313" key="5">
    <source>
        <dbReference type="Proteomes" id="UP000236319"/>
    </source>
</evidence>
<feature type="transmembrane region" description="Helical" evidence="3">
    <location>
        <begin position="1784"/>
        <end position="1807"/>
    </location>
</feature>
<gene>
    <name evidence="4" type="ORF">BOVATA_014600</name>
</gene>
<dbReference type="RefSeq" id="XP_028866210.1">
    <property type="nucleotide sequence ID" value="XM_029010377.1"/>
</dbReference>
<keyword evidence="3" id="KW-0472">Membrane</keyword>
<keyword evidence="3" id="KW-0812">Transmembrane</keyword>
<dbReference type="EMBL" id="BDSA01000002">
    <property type="protein sequence ID" value="GBE59967.1"/>
    <property type="molecule type" value="Genomic_DNA"/>
</dbReference>
<protein>
    <recommendedName>
        <fullName evidence="6">C3H1-type domain-containing protein</fullName>
    </recommendedName>
</protein>
<evidence type="ECO:0008006" key="6">
    <source>
        <dbReference type="Google" id="ProtNLM"/>
    </source>
</evidence>
<evidence type="ECO:0000256" key="2">
    <source>
        <dbReference type="SAM" id="MobiDB-lite"/>
    </source>
</evidence>
<dbReference type="GeneID" id="39873737"/>
<feature type="compositionally biased region" description="Low complexity" evidence="2">
    <location>
        <begin position="155"/>
        <end position="166"/>
    </location>
</feature>